<evidence type="ECO:0000256" key="1">
    <source>
        <dbReference type="ARBA" id="ARBA00022729"/>
    </source>
</evidence>
<dbReference type="RefSeq" id="WP_313868242.1">
    <property type="nucleotide sequence ID" value="NZ_CP132507.1"/>
</dbReference>
<keyword evidence="6 7" id="KW-0413">Isomerase</keyword>
<dbReference type="SUPFAM" id="SSF109998">
    <property type="entry name" value="Triger factor/SurA peptide-binding domain-like"/>
    <property type="match status" value="1"/>
</dbReference>
<dbReference type="HAMAP" id="MF_01183">
    <property type="entry name" value="Chaperone_SurA"/>
    <property type="match status" value="1"/>
</dbReference>
<dbReference type="PROSITE" id="PS50198">
    <property type="entry name" value="PPIC_PPIASE_2"/>
    <property type="match status" value="2"/>
</dbReference>
<evidence type="ECO:0000313" key="9">
    <source>
        <dbReference type="EMBL" id="WNO05477.1"/>
    </source>
</evidence>
<feature type="chain" id="PRO_5044919334" description="Chaperone SurA" evidence="7">
    <location>
        <begin position="23"/>
        <end position="436"/>
    </location>
</feature>
<evidence type="ECO:0000259" key="8">
    <source>
        <dbReference type="PROSITE" id="PS50198"/>
    </source>
</evidence>
<evidence type="ECO:0000256" key="3">
    <source>
        <dbReference type="ARBA" id="ARBA00022764"/>
    </source>
</evidence>
<comment type="catalytic activity">
    <reaction evidence="7">
        <text>[protein]-peptidylproline (omega=180) = [protein]-peptidylproline (omega=0)</text>
        <dbReference type="Rhea" id="RHEA:16237"/>
        <dbReference type="Rhea" id="RHEA-COMP:10747"/>
        <dbReference type="Rhea" id="RHEA-COMP:10748"/>
        <dbReference type="ChEBI" id="CHEBI:83833"/>
        <dbReference type="ChEBI" id="CHEBI:83834"/>
        <dbReference type="EC" id="5.2.1.8"/>
    </reaction>
</comment>
<comment type="function">
    <text evidence="7">Chaperone involved in the correct folding and assembly of outer membrane proteins. Recognizes specific patterns of aromatic residues and the orientation of their side chains, which are found more frequently in integral outer membrane proteins. May act in both early periplasmic and late outer membrane-associated steps of protein maturation.</text>
</comment>
<dbReference type="PANTHER" id="PTHR47637">
    <property type="entry name" value="CHAPERONE SURA"/>
    <property type="match status" value="1"/>
</dbReference>
<accession>A0ABZ0B3J1</accession>
<dbReference type="Proteomes" id="UP001302257">
    <property type="component" value="Chromosome"/>
</dbReference>
<keyword evidence="1 7" id="KW-0732">Signal</keyword>
<evidence type="ECO:0000256" key="2">
    <source>
        <dbReference type="ARBA" id="ARBA00022737"/>
    </source>
</evidence>
<gene>
    <name evidence="7" type="primary">surA</name>
    <name evidence="9" type="ORF">RAN89_03325</name>
</gene>
<dbReference type="InterPro" id="IPR023034">
    <property type="entry name" value="PPIase_SurA"/>
</dbReference>
<keyword evidence="4 7" id="KW-0697">Rotamase</keyword>
<evidence type="ECO:0000256" key="7">
    <source>
        <dbReference type="HAMAP-Rule" id="MF_01183"/>
    </source>
</evidence>
<organism evidence="9 10">
    <name type="scientific">Rhodoferax mekongensis</name>
    <dbReference type="NCBI Taxonomy" id="3068341"/>
    <lineage>
        <taxon>Bacteria</taxon>
        <taxon>Pseudomonadati</taxon>
        <taxon>Pseudomonadota</taxon>
        <taxon>Betaproteobacteria</taxon>
        <taxon>Burkholderiales</taxon>
        <taxon>Comamonadaceae</taxon>
        <taxon>Rhodoferax</taxon>
    </lineage>
</organism>
<feature type="domain" description="PpiC" evidence="8">
    <location>
        <begin position="177"/>
        <end position="277"/>
    </location>
</feature>
<comment type="domain">
    <text evidence="7">The PPIase activity resides only in the second parvulin domain. The N-terminal region and the C-terminal tail are necessary and sufficient for the chaperone activity of SurA. The PPIase activity is dispensable for SurA to function as a chaperone. The N-terminal region and the C-terminal tail are also required for porin recognition.</text>
</comment>
<evidence type="ECO:0000256" key="4">
    <source>
        <dbReference type="ARBA" id="ARBA00023110"/>
    </source>
</evidence>
<dbReference type="Gene3D" id="1.10.4030.10">
    <property type="entry name" value="Porin chaperone SurA, peptide-binding domain"/>
    <property type="match status" value="1"/>
</dbReference>
<feature type="signal peptide" evidence="7">
    <location>
        <begin position="1"/>
        <end position="22"/>
    </location>
</feature>
<feature type="domain" description="PpiC" evidence="8">
    <location>
        <begin position="288"/>
        <end position="388"/>
    </location>
</feature>
<keyword evidence="2 7" id="KW-0677">Repeat</keyword>
<dbReference type="PANTHER" id="PTHR47637:SF1">
    <property type="entry name" value="CHAPERONE SURA"/>
    <property type="match status" value="1"/>
</dbReference>
<keyword evidence="5 7" id="KW-0143">Chaperone</keyword>
<reference evidence="9 10" key="1">
    <citation type="submission" date="2023-08" db="EMBL/GenBank/DDBJ databases">
        <title>Rhodoferax potami sp. nov. and Rhodoferax mekongensis sp. nov., isolated from the Mekong River in Thailand.</title>
        <authorList>
            <person name="Kitikhun S."/>
            <person name="Charoenyingcharoen P."/>
            <person name="Siriarchawattana P."/>
            <person name="Likhitrattanapisal S."/>
            <person name="Nilsakha T."/>
            <person name="Chanpet A."/>
            <person name="Rattanawaree P."/>
            <person name="Ingsriswang S."/>
        </authorList>
    </citation>
    <scope>NUCLEOTIDE SEQUENCE [LARGE SCALE GENOMIC DNA]</scope>
    <source>
        <strain evidence="9 10">TBRC 17307</strain>
    </source>
</reference>
<dbReference type="InterPro" id="IPR027304">
    <property type="entry name" value="Trigger_fact/SurA_dom_sf"/>
</dbReference>
<evidence type="ECO:0000256" key="6">
    <source>
        <dbReference type="ARBA" id="ARBA00023235"/>
    </source>
</evidence>
<dbReference type="InterPro" id="IPR000297">
    <property type="entry name" value="PPIase_PpiC"/>
</dbReference>
<comment type="subcellular location">
    <subcellularLocation>
        <location evidence="7">Periplasm</location>
    </subcellularLocation>
    <text evidence="7">Is capable of associating with the outer membrane.</text>
</comment>
<dbReference type="EMBL" id="CP132507">
    <property type="protein sequence ID" value="WNO05477.1"/>
    <property type="molecule type" value="Genomic_DNA"/>
</dbReference>
<protein>
    <recommendedName>
        <fullName evidence="7">Chaperone SurA</fullName>
    </recommendedName>
    <alternativeName>
        <fullName evidence="7">Peptidyl-prolyl cis-trans isomerase SurA</fullName>
        <shortName evidence="7">PPIase SurA</shortName>
        <ecNumber evidence="7">5.2.1.8</ecNumber>
    </alternativeName>
    <alternativeName>
        <fullName evidence="7">Rotamase SurA</fullName>
    </alternativeName>
</protein>
<name>A0ABZ0B3J1_9BURK</name>
<dbReference type="Pfam" id="PF09312">
    <property type="entry name" value="SurA_N"/>
    <property type="match status" value="1"/>
</dbReference>
<dbReference type="InterPro" id="IPR015391">
    <property type="entry name" value="SurA_N"/>
</dbReference>
<dbReference type="Gene3D" id="3.10.50.40">
    <property type="match status" value="2"/>
</dbReference>
<dbReference type="GO" id="GO:0003755">
    <property type="term" value="F:peptidyl-prolyl cis-trans isomerase activity"/>
    <property type="evidence" value="ECO:0007669"/>
    <property type="project" value="UniProtKB-EC"/>
</dbReference>
<evidence type="ECO:0000313" key="10">
    <source>
        <dbReference type="Proteomes" id="UP001302257"/>
    </source>
</evidence>
<dbReference type="Pfam" id="PF00639">
    <property type="entry name" value="Rotamase"/>
    <property type="match status" value="2"/>
</dbReference>
<dbReference type="SUPFAM" id="SSF54534">
    <property type="entry name" value="FKBP-like"/>
    <property type="match status" value="2"/>
</dbReference>
<dbReference type="InterPro" id="IPR046357">
    <property type="entry name" value="PPIase_dom_sf"/>
</dbReference>
<dbReference type="EC" id="5.2.1.8" evidence="7"/>
<keyword evidence="10" id="KW-1185">Reference proteome</keyword>
<keyword evidence="3 7" id="KW-0574">Periplasm</keyword>
<evidence type="ECO:0000256" key="5">
    <source>
        <dbReference type="ARBA" id="ARBA00023186"/>
    </source>
</evidence>
<dbReference type="InterPro" id="IPR050280">
    <property type="entry name" value="OMP_Chaperone_SurA"/>
</dbReference>
<sequence length="436" mass="48500" precursor="true">MKSSVRAWALACLLTVATPALLAQQALPGDYIVAVVNSEPITFQELNIEVRRVSQQLTQQGQAAPAPEELRRLVLERMINDKAQLQLAREQGIRMDATAIDRAEQNVASQNGVDVLALRQKLAKDGVTVQSFRDGLRDQLTLSRLHEREVESSIKVSDVDVDRVIQEQQANNTDPFAQELNLAQILIVVPEKANGEEAAALFVKAQRVLQRARDGEDFNKLVQEFSAADRNNGGQIGLRRGDRLPPSFVTATQNLKVGEVSEVVRTGAGFHILKLVERKAPTRLVQTVVQTRARHILLRNSPQLSQAQAIARLADARQQIVSGKTDFASMARKMSQDSSAEQGGDLGWASPGMFVPEFEEAMNRLQDEGAISPPVVSRFGVHLIQLVDKRRVELSPQQIRESVRAQLRQSRYEEAYTAWARDVRARAFVEMREAPQ</sequence>
<proteinExistence type="inferred from homology"/>